<evidence type="ECO:0000256" key="1">
    <source>
        <dbReference type="SAM" id="MobiDB-lite"/>
    </source>
</evidence>
<evidence type="ECO:0000313" key="2">
    <source>
        <dbReference type="EnsemblProtists" id="EOD32042"/>
    </source>
</evidence>
<dbReference type="RefSeq" id="XP_005784471.1">
    <property type="nucleotide sequence ID" value="XM_005784414.1"/>
</dbReference>
<dbReference type="PaxDb" id="2903-EOD32042"/>
<reference evidence="3" key="1">
    <citation type="journal article" date="2013" name="Nature">
        <title>Pan genome of the phytoplankton Emiliania underpins its global distribution.</title>
        <authorList>
            <person name="Read B.A."/>
            <person name="Kegel J."/>
            <person name="Klute M.J."/>
            <person name="Kuo A."/>
            <person name="Lefebvre S.C."/>
            <person name="Maumus F."/>
            <person name="Mayer C."/>
            <person name="Miller J."/>
            <person name="Monier A."/>
            <person name="Salamov A."/>
            <person name="Young J."/>
            <person name="Aguilar M."/>
            <person name="Claverie J.M."/>
            <person name="Frickenhaus S."/>
            <person name="Gonzalez K."/>
            <person name="Herman E.K."/>
            <person name="Lin Y.C."/>
            <person name="Napier J."/>
            <person name="Ogata H."/>
            <person name="Sarno A.F."/>
            <person name="Shmutz J."/>
            <person name="Schroeder D."/>
            <person name="de Vargas C."/>
            <person name="Verret F."/>
            <person name="von Dassow P."/>
            <person name="Valentin K."/>
            <person name="Van de Peer Y."/>
            <person name="Wheeler G."/>
            <person name="Dacks J.B."/>
            <person name="Delwiche C.F."/>
            <person name="Dyhrman S.T."/>
            <person name="Glockner G."/>
            <person name="John U."/>
            <person name="Richards T."/>
            <person name="Worden A.Z."/>
            <person name="Zhang X."/>
            <person name="Grigoriev I.V."/>
            <person name="Allen A.E."/>
            <person name="Bidle K."/>
            <person name="Borodovsky M."/>
            <person name="Bowler C."/>
            <person name="Brownlee C."/>
            <person name="Cock J.M."/>
            <person name="Elias M."/>
            <person name="Gladyshev V.N."/>
            <person name="Groth M."/>
            <person name="Guda C."/>
            <person name="Hadaegh A."/>
            <person name="Iglesias-Rodriguez M.D."/>
            <person name="Jenkins J."/>
            <person name="Jones B.M."/>
            <person name="Lawson T."/>
            <person name="Leese F."/>
            <person name="Lindquist E."/>
            <person name="Lobanov A."/>
            <person name="Lomsadze A."/>
            <person name="Malik S.B."/>
            <person name="Marsh M.E."/>
            <person name="Mackinder L."/>
            <person name="Mock T."/>
            <person name="Mueller-Roeber B."/>
            <person name="Pagarete A."/>
            <person name="Parker M."/>
            <person name="Probert I."/>
            <person name="Quesneville H."/>
            <person name="Raines C."/>
            <person name="Rensing S.A."/>
            <person name="Riano-Pachon D.M."/>
            <person name="Richier S."/>
            <person name="Rokitta S."/>
            <person name="Shiraiwa Y."/>
            <person name="Soanes D.M."/>
            <person name="van der Giezen M."/>
            <person name="Wahlund T.M."/>
            <person name="Williams B."/>
            <person name="Wilson W."/>
            <person name="Wolfe G."/>
            <person name="Wurch L.L."/>
        </authorList>
    </citation>
    <scope>NUCLEOTIDE SEQUENCE</scope>
</reference>
<feature type="compositionally biased region" description="Basic and acidic residues" evidence="1">
    <location>
        <begin position="79"/>
        <end position="91"/>
    </location>
</feature>
<sequence length="322" mass="35041">MTEALSEYELARLETIRKNQLAFESMGLGDAVAGLRAAASRPKLPKARSKRPAADPSARRSSRRLSGEAAANGGLVDSDGEKDHPAYRDPNDVSAMTAPELKAWCDALRADVLRMAWVERLGEEEMRRLDGAQEWLAPFVIFTARFGGKGESSLSRQNLKSVLKQVFCLVSGAGVTTEKRGGAFGKGRPIGLGIQAEQVDALRAEAQVWMPQKRAPEDLVGRTVGGERIVKQPDRGPFDTSNGWLLNHPLMKIRLYCEHLDELKEMGHEATMRRLTGDGAWEPASIADVNEDGTYDVALAAGAADAGKMFSEVEAAQIRLRA</sequence>
<dbReference type="GeneID" id="17277314"/>
<keyword evidence="3" id="KW-1185">Reference proteome</keyword>
<dbReference type="AlphaFoldDB" id="A0A0D3K8F7"/>
<accession>A0A0D3K8F7</accession>
<proteinExistence type="predicted"/>
<evidence type="ECO:0000313" key="3">
    <source>
        <dbReference type="Proteomes" id="UP000013827"/>
    </source>
</evidence>
<protein>
    <submittedName>
        <fullName evidence="2">Uncharacterized protein</fullName>
    </submittedName>
</protein>
<name>A0A0D3K8F7_EMIH1</name>
<organism evidence="2 3">
    <name type="scientific">Emiliania huxleyi (strain CCMP1516)</name>
    <dbReference type="NCBI Taxonomy" id="280463"/>
    <lineage>
        <taxon>Eukaryota</taxon>
        <taxon>Haptista</taxon>
        <taxon>Haptophyta</taxon>
        <taxon>Prymnesiophyceae</taxon>
        <taxon>Isochrysidales</taxon>
        <taxon>Noelaerhabdaceae</taxon>
        <taxon>Emiliania</taxon>
    </lineage>
</organism>
<dbReference type="HOGENOM" id="CLU_864461_0_0_1"/>
<reference evidence="2" key="2">
    <citation type="submission" date="2024-10" db="UniProtKB">
        <authorList>
            <consortium name="EnsemblProtists"/>
        </authorList>
    </citation>
    <scope>IDENTIFICATION</scope>
</reference>
<feature type="region of interest" description="Disordered" evidence="1">
    <location>
        <begin position="38"/>
        <end position="93"/>
    </location>
</feature>
<dbReference type="EnsemblProtists" id="EOD32042">
    <property type="protein sequence ID" value="EOD32042"/>
    <property type="gene ID" value="EMIHUDRAFT_449486"/>
</dbReference>
<dbReference type="KEGG" id="ehx:EMIHUDRAFT_449486"/>
<dbReference type="Proteomes" id="UP000013827">
    <property type="component" value="Unassembled WGS sequence"/>
</dbReference>